<keyword evidence="6 8" id="KW-0472">Membrane</keyword>
<keyword evidence="11" id="KW-1185">Reference proteome</keyword>
<dbReference type="GO" id="GO:0005351">
    <property type="term" value="F:carbohydrate:proton symporter activity"/>
    <property type="evidence" value="ECO:0007669"/>
    <property type="project" value="TreeGrafter"/>
</dbReference>
<dbReference type="PROSITE" id="PS00217">
    <property type="entry name" value="SUGAR_TRANSPORT_2"/>
    <property type="match status" value="1"/>
</dbReference>
<evidence type="ECO:0000256" key="3">
    <source>
        <dbReference type="ARBA" id="ARBA00022448"/>
    </source>
</evidence>
<evidence type="ECO:0000313" key="11">
    <source>
        <dbReference type="Proteomes" id="UP000605986"/>
    </source>
</evidence>
<accession>A0A8H4KET1</accession>
<dbReference type="Gene3D" id="1.20.1250.20">
    <property type="entry name" value="MFS general substrate transporter like domains"/>
    <property type="match status" value="1"/>
</dbReference>
<sequence>MAQDKIIPTERELANFDLSDSQIHQLIQRAQDADLADKQLTVKQALKKYKKAVFWASLLSVSLIMEGYDLVMIGSFYGQTQFQKHFGKYSDVQGKHVISPAWQSGLSNSSQVGQLAGLLINAWAQDRYGARPTMMVFMAYLTAMIFIIAFAPSLSILALGEALCGVAWGVFQTLSTTYASEVVPTVLRPYVTAWVCMCWGFGILLSSGVVRATSDISGDLAWRLPFYLQWVWPVPLFFIAYFAPESPWNAVRRGKIDEARHSLMRLATAETDKEAEVEATLAYIRHTTELEMAETHGASFWECFKGTNLRRTEINCVVWAAQILCGNAILGFVVVFLQAAGWSEVQSFNLNISLSACYIIGGVICWFLFPHLGRATIYMGGLAFMFVCLLAIGGLGWSDSKDAYLAVGLLFVVSTLCNMITIGPVCYPIVAETPSGRLRYKTIVIGRFVYNLTAIFNNAVTPRMISKSGWGWGAKTGLFYAGTNLLCFIWCWFRLPETKDRTFGEIDILFENKVPARKFKYTKVDQFGHHSDYVTEEKAHDTQIE</sequence>
<evidence type="ECO:0000259" key="9">
    <source>
        <dbReference type="PROSITE" id="PS50850"/>
    </source>
</evidence>
<feature type="transmembrane region" description="Helical" evidence="8">
    <location>
        <begin position="191"/>
        <end position="212"/>
    </location>
</feature>
<protein>
    <submittedName>
        <fullName evidence="10">MFS transporter, SP family, general alpha glucoside:H+ symporter</fullName>
    </submittedName>
</protein>
<dbReference type="PANTHER" id="PTHR48022">
    <property type="entry name" value="PLASTIDIC GLUCOSE TRANSPORTER 4"/>
    <property type="match status" value="1"/>
</dbReference>
<feature type="transmembrane region" description="Helical" evidence="8">
    <location>
        <begin position="224"/>
        <end position="243"/>
    </location>
</feature>
<dbReference type="InterPro" id="IPR020846">
    <property type="entry name" value="MFS_dom"/>
</dbReference>
<dbReference type="PANTHER" id="PTHR48022:SF53">
    <property type="entry name" value="ALPHA-GLUCOSIDE TRANSPORTER, PUTATIVE (AFU_ORTHOLOGUE AFUA_3G01700)-RELATED"/>
    <property type="match status" value="1"/>
</dbReference>
<comment type="caution">
    <text evidence="10">The sequence shown here is derived from an EMBL/GenBank/DDBJ whole genome shotgun (WGS) entry which is preliminary data.</text>
</comment>
<keyword evidence="3 7" id="KW-0813">Transport</keyword>
<feature type="transmembrane region" description="Helical" evidence="8">
    <location>
        <begin position="376"/>
        <end position="397"/>
    </location>
</feature>
<dbReference type="SUPFAM" id="SSF103473">
    <property type="entry name" value="MFS general substrate transporter"/>
    <property type="match status" value="1"/>
</dbReference>
<gene>
    <name evidence="10" type="ORF">F53441_6892</name>
</gene>
<evidence type="ECO:0000256" key="8">
    <source>
        <dbReference type="SAM" id="Phobius"/>
    </source>
</evidence>
<dbReference type="Pfam" id="PF00083">
    <property type="entry name" value="Sugar_tr"/>
    <property type="match status" value="1"/>
</dbReference>
<feature type="transmembrane region" description="Helical" evidence="8">
    <location>
        <begin position="348"/>
        <end position="369"/>
    </location>
</feature>
<organism evidence="10 11">
    <name type="scientific">Fusarium austroafricanum</name>
    <dbReference type="NCBI Taxonomy" id="2364996"/>
    <lineage>
        <taxon>Eukaryota</taxon>
        <taxon>Fungi</taxon>
        <taxon>Dikarya</taxon>
        <taxon>Ascomycota</taxon>
        <taxon>Pezizomycotina</taxon>
        <taxon>Sordariomycetes</taxon>
        <taxon>Hypocreomycetidae</taxon>
        <taxon>Hypocreales</taxon>
        <taxon>Nectriaceae</taxon>
        <taxon>Fusarium</taxon>
        <taxon>Fusarium concolor species complex</taxon>
    </lineage>
</organism>
<dbReference type="InterPro" id="IPR036259">
    <property type="entry name" value="MFS_trans_sf"/>
</dbReference>
<proteinExistence type="inferred from homology"/>
<dbReference type="Proteomes" id="UP000605986">
    <property type="component" value="Unassembled WGS sequence"/>
</dbReference>
<keyword evidence="5 8" id="KW-1133">Transmembrane helix</keyword>
<dbReference type="PROSITE" id="PS50850">
    <property type="entry name" value="MFS"/>
    <property type="match status" value="1"/>
</dbReference>
<feature type="domain" description="Major facilitator superfamily (MFS) profile" evidence="9">
    <location>
        <begin position="55"/>
        <end position="499"/>
    </location>
</feature>
<dbReference type="NCBIfam" id="TIGR00879">
    <property type="entry name" value="SP"/>
    <property type="match status" value="1"/>
</dbReference>
<name>A0A8H4KET1_9HYPO</name>
<dbReference type="InterPro" id="IPR005829">
    <property type="entry name" value="Sugar_transporter_CS"/>
</dbReference>
<comment type="similarity">
    <text evidence="2 7">Belongs to the major facilitator superfamily. Sugar transporter (TC 2.A.1.1) family.</text>
</comment>
<evidence type="ECO:0000256" key="2">
    <source>
        <dbReference type="ARBA" id="ARBA00010992"/>
    </source>
</evidence>
<dbReference type="GO" id="GO:0016020">
    <property type="term" value="C:membrane"/>
    <property type="evidence" value="ECO:0007669"/>
    <property type="project" value="UniProtKB-SubCell"/>
</dbReference>
<comment type="subcellular location">
    <subcellularLocation>
        <location evidence="1">Membrane</location>
        <topology evidence="1">Multi-pass membrane protein</topology>
    </subcellularLocation>
</comment>
<dbReference type="EMBL" id="JAADJG010000265">
    <property type="protein sequence ID" value="KAF4449887.1"/>
    <property type="molecule type" value="Genomic_DNA"/>
</dbReference>
<dbReference type="InterPro" id="IPR003663">
    <property type="entry name" value="Sugar/inositol_transpt"/>
</dbReference>
<feature type="transmembrane region" description="Helical" evidence="8">
    <location>
        <begin position="317"/>
        <end position="342"/>
    </location>
</feature>
<evidence type="ECO:0000256" key="6">
    <source>
        <dbReference type="ARBA" id="ARBA00023136"/>
    </source>
</evidence>
<dbReference type="OrthoDB" id="6612291at2759"/>
<feature type="transmembrane region" description="Helical" evidence="8">
    <location>
        <begin position="53"/>
        <end position="77"/>
    </location>
</feature>
<keyword evidence="4 8" id="KW-0812">Transmembrane</keyword>
<evidence type="ECO:0000256" key="7">
    <source>
        <dbReference type="RuleBase" id="RU003346"/>
    </source>
</evidence>
<feature type="transmembrane region" description="Helical" evidence="8">
    <location>
        <begin position="403"/>
        <end position="430"/>
    </location>
</feature>
<dbReference type="InterPro" id="IPR050360">
    <property type="entry name" value="MFS_Sugar_Transporters"/>
</dbReference>
<reference evidence="10" key="1">
    <citation type="submission" date="2020-01" db="EMBL/GenBank/DDBJ databases">
        <title>Identification and distribution of gene clusters putatively required for synthesis of sphingolipid metabolism inhibitors in phylogenetically diverse species of the filamentous fungus Fusarium.</title>
        <authorList>
            <person name="Kim H.-S."/>
            <person name="Busman M."/>
            <person name="Brown D.W."/>
            <person name="Divon H."/>
            <person name="Uhlig S."/>
            <person name="Proctor R.H."/>
        </authorList>
    </citation>
    <scope>NUCLEOTIDE SEQUENCE</scope>
    <source>
        <strain evidence="10">NRRL 53441</strain>
    </source>
</reference>
<feature type="transmembrane region" description="Helical" evidence="8">
    <location>
        <begin position="137"/>
        <end position="170"/>
    </location>
</feature>
<dbReference type="InterPro" id="IPR005828">
    <property type="entry name" value="MFS_sugar_transport-like"/>
</dbReference>
<evidence type="ECO:0000313" key="10">
    <source>
        <dbReference type="EMBL" id="KAF4449887.1"/>
    </source>
</evidence>
<dbReference type="FunFam" id="1.20.1250.20:FF:000078">
    <property type="entry name" value="MFS maltose transporter, putative"/>
    <property type="match status" value="1"/>
</dbReference>
<evidence type="ECO:0000256" key="1">
    <source>
        <dbReference type="ARBA" id="ARBA00004141"/>
    </source>
</evidence>
<evidence type="ECO:0000256" key="4">
    <source>
        <dbReference type="ARBA" id="ARBA00022692"/>
    </source>
</evidence>
<feature type="transmembrane region" description="Helical" evidence="8">
    <location>
        <begin position="442"/>
        <end position="460"/>
    </location>
</feature>
<dbReference type="AlphaFoldDB" id="A0A8H4KET1"/>
<feature type="transmembrane region" description="Helical" evidence="8">
    <location>
        <begin position="472"/>
        <end position="493"/>
    </location>
</feature>
<evidence type="ECO:0000256" key="5">
    <source>
        <dbReference type="ARBA" id="ARBA00022989"/>
    </source>
</evidence>